<evidence type="ECO:0000313" key="3">
    <source>
        <dbReference type="EMBL" id="GGM27432.1"/>
    </source>
</evidence>
<feature type="region of interest" description="Disordered" evidence="1">
    <location>
        <begin position="1"/>
        <end position="28"/>
    </location>
</feature>
<reference evidence="3" key="2">
    <citation type="submission" date="2020-09" db="EMBL/GenBank/DDBJ databases">
        <authorList>
            <person name="Sun Q."/>
            <person name="Zhou Y."/>
        </authorList>
    </citation>
    <scope>NUCLEOTIDE SEQUENCE</scope>
    <source>
        <strain evidence="3">CGMCC 4.7312</strain>
    </source>
</reference>
<keyword evidence="2" id="KW-0812">Transmembrane</keyword>
<feature type="transmembrane region" description="Helical" evidence="2">
    <location>
        <begin position="103"/>
        <end position="124"/>
    </location>
</feature>
<gene>
    <name evidence="3" type="ORF">GCM10011608_10240</name>
</gene>
<keyword evidence="2" id="KW-1133">Transmembrane helix</keyword>
<proteinExistence type="predicted"/>
<reference evidence="3" key="1">
    <citation type="journal article" date="2014" name="Int. J. Syst. Evol. Microbiol.">
        <title>Complete genome sequence of Corynebacterium casei LMG S-19264T (=DSM 44701T), isolated from a smear-ripened cheese.</title>
        <authorList>
            <consortium name="US DOE Joint Genome Institute (JGI-PGF)"/>
            <person name="Walter F."/>
            <person name="Albersmeier A."/>
            <person name="Kalinowski J."/>
            <person name="Ruckert C."/>
        </authorList>
    </citation>
    <scope>NUCLEOTIDE SEQUENCE</scope>
    <source>
        <strain evidence="3">CGMCC 4.7312</strain>
    </source>
</reference>
<protein>
    <submittedName>
        <fullName evidence="3">Uncharacterized protein</fullName>
    </submittedName>
</protein>
<dbReference type="AlphaFoldDB" id="A0A917TLC7"/>
<keyword evidence="2" id="KW-0472">Membrane</keyword>
<sequence>MTATVTPSEIRSPRNGRVPVLDSPPAPARAGARIPVTLSVGKIRPALLVANVRRGFRRWWLWTDRPLSLAATWRTTAVDVRRVPARSEGLRLAWLISNHTDRYLMLLLLLVAPTFLQGPLRYLTARPVRRWLFYLAFAAFAATFALGKG</sequence>
<feature type="transmembrane region" description="Helical" evidence="2">
    <location>
        <begin position="131"/>
        <end position="147"/>
    </location>
</feature>
<evidence type="ECO:0000256" key="2">
    <source>
        <dbReference type="SAM" id="Phobius"/>
    </source>
</evidence>
<evidence type="ECO:0000313" key="4">
    <source>
        <dbReference type="Proteomes" id="UP000608890"/>
    </source>
</evidence>
<name>A0A917TLC7_9ACTN</name>
<accession>A0A917TLC7</accession>
<evidence type="ECO:0000256" key="1">
    <source>
        <dbReference type="SAM" id="MobiDB-lite"/>
    </source>
</evidence>
<keyword evidence="4" id="KW-1185">Reference proteome</keyword>
<comment type="caution">
    <text evidence="3">The sequence shown here is derived from an EMBL/GenBank/DDBJ whole genome shotgun (WGS) entry which is preliminary data.</text>
</comment>
<organism evidence="3 4">
    <name type="scientific">Micromonospora sonchi</name>
    <dbReference type="NCBI Taxonomy" id="1763543"/>
    <lineage>
        <taxon>Bacteria</taxon>
        <taxon>Bacillati</taxon>
        <taxon>Actinomycetota</taxon>
        <taxon>Actinomycetes</taxon>
        <taxon>Micromonosporales</taxon>
        <taxon>Micromonosporaceae</taxon>
        <taxon>Micromonospora</taxon>
    </lineage>
</organism>
<dbReference type="EMBL" id="BMNB01000003">
    <property type="protein sequence ID" value="GGM27432.1"/>
    <property type="molecule type" value="Genomic_DNA"/>
</dbReference>
<dbReference type="RefSeq" id="WP_229705692.1">
    <property type="nucleotide sequence ID" value="NZ_BMNB01000003.1"/>
</dbReference>
<dbReference type="Proteomes" id="UP000608890">
    <property type="component" value="Unassembled WGS sequence"/>
</dbReference>